<sequence length="193" mass="21365" precursor="true">MSLRSLTLNALLAFGLVLLLPAGIVPTAHAQMDVYEFETDEQQRRFRQLSNDFRCPMCQNANLSSSPGGVAADLRREIYLMIIDGMSDEEIESFMLERYGDFILYRPRLTVQTLLLWFGPVLFLLAGVWIAWNITRRSGRGSEEPAAISPAPSSAPDAASKTSGVHTAPLSPEEKRRLAQLLGDDIDNPSKPS</sequence>
<keyword evidence="7" id="KW-0812">Transmembrane</keyword>
<proteinExistence type="inferred from homology"/>
<evidence type="ECO:0000256" key="8">
    <source>
        <dbReference type="SAM" id="MobiDB-lite"/>
    </source>
</evidence>
<feature type="region of interest" description="Disordered" evidence="8">
    <location>
        <begin position="141"/>
        <end position="173"/>
    </location>
</feature>
<keyword evidence="7" id="KW-0472">Membrane</keyword>
<feature type="domain" description="CcmH/CycL/Ccl2/NrfF N-terminal" evidence="9">
    <location>
        <begin position="24"/>
        <end position="182"/>
    </location>
</feature>
<protein>
    <recommendedName>
        <fullName evidence="7">Cytochrome c-type biogenesis protein</fullName>
    </recommendedName>
</protein>
<dbReference type="PANTHER" id="PTHR47870:SF1">
    <property type="entry name" value="CYTOCHROME C-TYPE BIOGENESIS PROTEIN CCMH"/>
    <property type="match status" value="1"/>
</dbReference>
<evidence type="ECO:0000313" key="10">
    <source>
        <dbReference type="EMBL" id="ALO46307.1"/>
    </source>
</evidence>
<evidence type="ECO:0000256" key="5">
    <source>
        <dbReference type="ARBA" id="ARBA00022748"/>
    </source>
</evidence>
<keyword evidence="6 7" id="KW-0408">Iron</keyword>
<accession>A0A0S2KDW6</accession>
<evidence type="ECO:0000313" key="11">
    <source>
        <dbReference type="Proteomes" id="UP000065641"/>
    </source>
</evidence>
<dbReference type="CDD" id="cd16378">
    <property type="entry name" value="CcmH_N"/>
    <property type="match status" value="1"/>
</dbReference>
<dbReference type="KEGG" id="pspi:PS2015_1655"/>
<dbReference type="GO" id="GO:0005886">
    <property type="term" value="C:plasma membrane"/>
    <property type="evidence" value="ECO:0007669"/>
    <property type="project" value="TreeGrafter"/>
</dbReference>
<dbReference type="GO" id="GO:0017004">
    <property type="term" value="P:cytochrome complex assembly"/>
    <property type="evidence" value="ECO:0007669"/>
    <property type="project" value="UniProtKB-KW"/>
</dbReference>
<feature type="transmembrane region" description="Helical" evidence="7">
    <location>
        <begin position="114"/>
        <end position="132"/>
    </location>
</feature>
<feature type="chain" id="PRO_5011023009" description="Cytochrome c-type biogenesis protein" evidence="7">
    <location>
        <begin position="31"/>
        <end position="193"/>
    </location>
</feature>
<dbReference type="InterPro" id="IPR051263">
    <property type="entry name" value="C-type_cytochrome_biogenesis"/>
</dbReference>
<dbReference type="EMBL" id="CP013189">
    <property type="protein sequence ID" value="ALO46307.1"/>
    <property type="molecule type" value="Genomic_DNA"/>
</dbReference>
<dbReference type="PANTHER" id="PTHR47870">
    <property type="entry name" value="CYTOCHROME C-TYPE BIOGENESIS PROTEIN CCMH"/>
    <property type="match status" value="1"/>
</dbReference>
<feature type="compositionally biased region" description="Low complexity" evidence="8">
    <location>
        <begin position="145"/>
        <end position="160"/>
    </location>
</feature>
<keyword evidence="3 7" id="KW-0479">Metal-binding</keyword>
<evidence type="ECO:0000256" key="3">
    <source>
        <dbReference type="ARBA" id="ARBA00022723"/>
    </source>
</evidence>
<dbReference type="GO" id="GO:0046872">
    <property type="term" value="F:metal ion binding"/>
    <property type="evidence" value="ECO:0007669"/>
    <property type="project" value="UniProtKB-KW"/>
</dbReference>
<dbReference type="Gene3D" id="1.10.8.640">
    <property type="entry name" value="Cytochrome C biogenesis protein"/>
    <property type="match status" value="1"/>
</dbReference>
<dbReference type="Pfam" id="PF03918">
    <property type="entry name" value="CcmH"/>
    <property type="match status" value="1"/>
</dbReference>
<reference evidence="10 11" key="1">
    <citation type="submission" date="2015-11" db="EMBL/GenBank/DDBJ databases">
        <authorList>
            <person name="Zhang Y."/>
            <person name="Guo Z."/>
        </authorList>
    </citation>
    <scope>NUCLEOTIDE SEQUENCE [LARGE SCALE GENOMIC DNA]</scope>
    <source>
        <strain evidence="10 11">KCTC 32221</strain>
    </source>
</reference>
<keyword evidence="5" id="KW-0201">Cytochrome c-type biogenesis</keyword>
<evidence type="ECO:0000256" key="7">
    <source>
        <dbReference type="RuleBase" id="RU364112"/>
    </source>
</evidence>
<evidence type="ECO:0000259" key="9">
    <source>
        <dbReference type="Pfam" id="PF03918"/>
    </source>
</evidence>
<comment type="similarity">
    <text evidence="1 7">Belongs to the CcmH/CycL/Ccl2/NrfF family.</text>
</comment>
<evidence type="ECO:0000256" key="4">
    <source>
        <dbReference type="ARBA" id="ARBA00022729"/>
    </source>
</evidence>
<dbReference type="Proteomes" id="UP000065641">
    <property type="component" value="Chromosome"/>
</dbReference>
<organism evidence="10 11">
    <name type="scientific">Pseudohongiella spirulinae</name>
    <dbReference type="NCBI Taxonomy" id="1249552"/>
    <lineage>
        <taxon>Bacteria</taxon>
        <taxon>Pseudomonadati</taxon>
        <taxon>Pseudomonadota</taxon>
        <taxon>Gammaproteobacteria</taxon>
        <taxon>Pseudomonadales</taxon>
        <taxon>Pseudohongiellaceae</taxon>
        <taxon>Pseudohongiella</taxon>
    </lineage>
</organism>
<keyword evidence="11" id="KW-1185">Reference proteome</keyword>
<dbReference type="FunFam" id="1.10.8.640:FF:000001">
    <property type="entry name" value="Cytochrome c-type biogenesis protein"/>
    <property type="match status" value="1"/>
</dbReference>
<keyword evidence="2 7" id="KW-0349">Heme</keyword>
<gene>
    <name evidence="10" type="ORF">PS2015_1655</name>
</gene>
<keyword evidence="7" id="KW-1133">Transmembrane helix</keyword>
<dbReference type="AlphaFoldDB" id="A0A0S2KDW6"/>
<feature type="signal peptide" evidence="7">
    <location>
        <begin position="1"/>
        <end position="30"/>
    </location>
</feature>
<dbReference type="InterPro" id="IPR038297">
    <property type="entry name" value="CcmH/CycL/NrfF/Ccl2_sf"/>
</dbReference>
<comment type="function">
    <text evidence="7">Possible subunit of a heme lyase.</text>
</comment>
<keyword evidence="4 7" id="KW-0732">Signal</keyword>
<name>A0A0S2KDW6_9GAMM</name>
<dbReference type="InterPro" id="IPR005616">
    <property type="entry name" value="CcmH/CycL/Ccl2/NrfF_N"/>
</dbReference>
<evidence type="ECO:0000256" key="6">
    <source>
        <dbReference type="ARBA" id="ARBA00023004"/>
    </source>
</evidence>
<dbReference type="STRING" id="1249552.PS2015_1655"/>
<dbReference type="OrthoDB" id="9804975at2"/>
<evidence type="ECO:0000256" key="1">
    <source>
        <dbReference type="ARBA" id="ARBA00010342"/>
    </source>
</evidence>
<dbReference type="RefSeq" id="WP_058021755.1">
    <property type="nucleotide sequence ID" value="NZ_CP013189.1"/>
</dbReference>
<evidence type="ECO:0000256" key="2">
    <source>
        <dbReference type="ARBA" id="ARBA00022617"/>
    </source>
</evidence>